<feature type="compositionally biased region" description="Acidic residues" evidence="1">
    <location>
        <begin position="588"/>
        <end position="609"/>
    </location>
</feature>
<evidence type="ECO:0000313" key="2">
    <source>
        <dbReference type="EMBL" id="KZV96141.1"/>
    </source>
</evidence>
<name>A0A165KCR2_EXIGL</name>
<dbReference type="STRING" id="1314781.A0A165KCR2"/>
<dbReference type="InParanoid" id="A0A165KCR2"/>
<feature type="compositionally biased region" description="Pro residues" evidence="1">
    <location>
        <begin position="391"/>
        <end position="402"/>
    </location>
</feature>
<proteinExistence type="predicted"/>
<organism evidence="2 3">
    <name type="scientific">Exidia glandulosa HHB12029</name>
    <dbReference type="NCBI Taxonomy" id="1314781"/>
    <lineage>
        <taxon>Eukaryota</taxon>
        <taxon>Fungi</taxon>
        <taxon>Dikarya</taxon>
        <taxon>Basidiomycota</taxon>
        <taxon>Agaricomycotina</taxon>
        <taxon>Agaricomycetes</taxon>
        <taxon>Auriculariales</taxon>
        <taxon>Exidiaceae</taxon>
        <taxon>Exidia</taxon>
    </lineage>
</organism>
<evidence type="ECO:0000313" key="3">
    <source>
        <dbReference type="Proteomes" id="UP000077266"/>
    </source>
</evidence>
<protein>
    <submittedName>
        <fullName evidence="2">Uncharacterized protein</fullName>
    </submittedName>
</protein>
<feature type="compositionally biased region" description="Low complexity" evidence="1">
    <location>
        <begin position="518"/>
        <end position="539"/>
    </location>
</feature>
<feature type="compositionally biased region" description="Acidic residues" evidence="1">
    <location>
        <begin position="203"/>
        <end position="213"/>
    </location>
</feature>
<sequence length="895" mass="100979">MSSLRWVTGTQPGVLDPSQTQRVLRSKPGMSTLAFAEYDDAGVQPPQAAGPLNELFNTLHTRRVAVETSSDGKMHWRLVPCAQLRGVRDEGEWPRTVNFLGQETVMMTRDQWDLHKLDPYYVCIVDVNLASIWLANPPQTAPISPPATDSDTKQAKTGAGTSSQPYVVDDTDRPSAPPSAPSPPFSDHARKPNPFAARVDSVSESESDEEDQLDASTPEPAQQPMDVPAPEQAATEQLTDGETQTGTKRKASASPPMERARTPSIISISSDSGAETETPQRQPKRHESRTHGPTAYRRALFEPGGTGSHRSRPPPVHEQNDTGNKRRKLDPNIPWEKFAFFKPSYSAAPSNMWAPYPPQMPQRAAGVSPSPRRARPHTASSPARPALRPYPFYPLPNYPPINVPFKRSQPAQSAESSESEAETPSKKQKTARSHTSKRRASHSPEVEEVPGPIPSSSKRPRTDAHAPPETPRAKARQERAEFKAQREKARKAARPTAALFGNPDPFADIPNIWHSVQSPYAGPSSSASSSQFRPSASTSFESAFPGFNLPPLGAFNDWTLPGFGAYRDFVPKQEPGLDGDSADGDHDSVDEDQQFEQAQEDPGFEFTEEDTARAAAIAESKRKLAELERDRPIWEAAERKRRQEEDFARRQKEEKARREEQRRREHAQRAEQEKRREEQRRREYEEQLRRESDASRRRAQDRMWEKYTEHRKESGHKNHSFFTDDNDFADFKSHYSSSSFHSSWCPPSFTRPPPMFKTKAGSSTASKPSQPWTPLQALDRYNKQCVAFDSSKFTEQSKLSLSNIPWPVLARSPIAVQHVDWDTVGEFFKNVKKFMSTPDYVALVDKSHKRWHPDRWRSRTGAFRFIEGTQEQREEVEKKVNMVSQVLTPLWQETR</sequence>
<feature type="compositionally biased region" description="Pro residues" evidence="1">
    <location>
        <begin position="175"/>
        <end position="184"/>
    </location>
</feature>
<feature type="compositionally biased region" description="Basic and acidic residues" evidence="1">
    <location>
        <begin position="460"/>
        <end position="487"/>
    </location>
</feature>
<dbReference type="EMBL" id="KV425946">
    <property type="protein sequence ID" value="KZV96141.1"/>
    <property type="molecule type" value="Genomic_DNA"/>
</dbReference>
<reference evidence="2 3" key="1">
    <citation type="journal article" date="2016" name="Mol. Biol. Evol.">
        <title>Comparative Genomics of Early-Diverging Mushroom-Forming Fungi Provides Insights into the Origins of Lignocellulose Decay Capabilities.</title>
        <authorList>
            <person name="Nagy L.G."/>
            <person name="Riley R."/>
            <person name="Tritt A."/>
            <person name="Adam C."/>
            <person name="Daum C."/>
            <person name="Floudas D."/>
            <person name="Sun H."/>
            <person name="Yadav J.S."/>
            <person name="Pangilinan J."/>
            <person name="Larsson K.H."/>
            <person name="Matsuura K."/>
            <person name="Barry K."/>
            <person name="Labutti K."/>
            <person name="Kuo R."/>
            <person name="Ohm R.A."/>
            <person name="Bhattacharya S.S."/>
            <person name="Shirouzu T."/>
            <person name="Yoshinaga Y."/>
            <person name="Martin F.M."/>
            <person name="Grigoriev I.V."/>
            <person name="Hibbett D.S."/>
        </authorList>
    </citation>
    <scope>NUCLEOTIDE SEQUENCE [LARGE SCALE GENOMIC DNA]</scope>
    <source>
        <strain evidence="2 3">HHB12029</strain>
    </source>
</reference>
<dbReference type="Proteomes" id="UP000077266">
    <property type="component" value="Unassembled WGS sequence"/>
</dbReference>
<feature type="compositionally biased region" description="Basic residues" evidence="1">
    <location>
        <begin position="426"/>
        <end position="441"/>
    </location>
</feature>
<dbReference type="OrthoDB" id="3265210at2759"/>
<dbReference type="AlphaFoldDB" id="A0A165KCR2"/>
<gene>
    <name evidence="2" type="ORF">EXIGLDRAFT_671281</name>
</gene>
<evidence type="ECO:0000256" key="1">
    <source>
        <dbReference type="SAM" id="MobiDB-lite"/>
    </source>
</evidence>
<accession>A0A165KCR2</accession>
<feature type="region of interest" description="Disordered" evidence="1">
    <location>
        <begin position="352"/>
        <end position="540"/>
    </location>
</feature>
<feature type="compositionally biased region" description="Polar residues" evidence="1">
    <location>
        <begin position="234"/>
        <end position="246"/>
    </location>
</feature>
<feature type="compositionally biased region" description="Basic and acidic residues" evidence="1">
    <location>
        <begin position="619"/>
        <end position="702"/>
    </location>
</feature>
<keyword evidence="3" id="KW-1185">Reference proteome</keyword>
<feature type="region of interest" description="Disordered" evidence="1">
    <location>
        <begin position="566"/>
        <end position="702"/>
    </location>
</feature>
<feature type="compositionally biased region" description="Polar residues" evidence="1">
    <location>
        <begin position="264"/>
        <end position="281"/>
    </location>
</feature>
<feature type="region of interest" description="Disordered" evidence="1">
    <location>
        <begin position="142"/>
        <end position="333"/>
    </location>
</feature>